<gene>
    <name evidence="4" type="ORF">ECRASSUSDP1_LOCUS5819</name>
</gene>
<keyword evidence="3" id="KW-0812">Transmembrane</keyword>
<dbReference type="PANTHER" id="PTHR24305:SF166">
    <property type="entry name" value="CYTOCHROME P450 12A4, MITOCHONDRIAL-RELATED"/>
    <property type="match status" value="1"/>
</dbReference>
<comment type="caution">
    <text evidence="4">The sequence shown here is derived from an EMBL/GenBank/DDBJ whole genome shotgun (WGS) entry which is preliminary data.</text>
</comment>
<comment type="cofactor">
    <cofactor evidence="2">
        <name>heme</name>
        <dbReference type="ChEBI" id="CHEBI:30413"/>
    </cofactor>
</comment>
<dbReference type="PRINTS" id="PR00385">
    <property type="entry name" value="P450"/>
</dbReference>
<evidence type="ECO:0000256" key="2">
    <source>
        <dbReference type="PIRSR" id="PIRSR602401-1"/>
    </source>
</evidence>
<dbReference type="Gene3D" id="1.10.630.10">
    <property type="entry name" value="Cytochrome P450"/>
    <property type="match status" value="1"/>
</dbReference>
<dbReference type="GO" id="GO:0020037">
    <property type="term" value="F:heme binding"/>
    <property type="evidence" value="ECO:0007669"/>
    <property type="project" value="InterPro"/>
</dbReference>
<evidence type="ECO:0008006" key="6">
    <source>
        <dbReference type="Google" id="ProtNLM"/>
    </source>
</evidence>
<feature type="transmembrane region" description="Helical" evidence="3">
    <location>
        <begin position="12"/>
        <end position="33"/>
    </location>
</feature>
<dbReference type="GO" id="GO:0016705">
    <property type="term" value="F:oxidoreductase activity, acting on paired donors, with incorporation or reduction of molecular oxygen"/>
    <property type="evidence" value="ECO:0007669"/>
    <property type="project" value="InterPro"/>
</dbReference>
<dbReference type="Proteomes" id="UP001295684">
    <property type="component" value="Unassembled WGS sequence"/>
</dbReference>
<keyword evidence="2" id="KW-0349">Heme</keyword>
<dbReference type="InterPro" id="IPR001128">
    <property type="entry name" value="Cyt_P450"/>
</dbReference>
<dbReference type="InterPro" id="IPR036396">
    <property type="entry name" value="Cyt_P450_sf"/>
</dbReference>
<proteinExistence type="inferred from homology"/>
<dbReference type="Pfam" id="PF00067">
    <property type="entry name" value="p450"/>
    <property type="match status" value="1"/>
</dbReference>
<dbReference type="AlphaFoldDB" id="A0AAD1U9B4"/>
<reference evidence="4" key="1">
    <citation type="submission" date="2023-07" db="EMBL/GenBank/DDBJ databases">
        <authorList>
            <consortium name="AG Swart"/>
            <person name="Singh M."/>
            <person name="Singh A."/>
            <person name="Seah K."/>
            <person name="Emmerich C."/>
        </authorList>
    </citation>
    <scope>NUCLEOTIDE SEQUENCE</scope>
    <source>
        <strain evidence="4">DP1</strain>
    </source>
</reference>
<evidence type="ECO:0000313" key="5">
    <source>
        <dbReference type="Proteomes" id="UP001295684"/>
    </source>
</evidence>
<dbReference type="GO" id="GO:0004497">
    <property type="term" value="F:monooxygenase activity"/>
    <property type="evidence" value="ECO:0007669"/>
    <property type="project" value="InterPro"/>
</dbReference>
<accession>A0AAD1U9B4</accession>
<dbReference type="CDD" id="cd00302">
    <property type="entry name" value="cytochrome_P450"/>
    <property type="match status" value="1"/>
</dbReference>
<dbReference type="PRINTS" id="PR00463">
    <property type="entry name" value="EP450I"/>
</dbReference>
<keyword evidence="3" id="KW-0472">Membrane</keyword>
<keyword evidence="2" id="KW-0408">Iron</keyword>
<dbReference type="SUPFAM" id="SSF48264">
    <property type="entry name" value="Cytochrome P450"/>
    <property type="match status" value="1"/>
</dbReference>
<keyword evidence="2" id="KW-0479">Metal-binding</keyword>
<name>A0AAD1U9B4_EUPCR</name>
<evidence type="ECO:0000313" key="4">
    <source>
        <dbReference type="EMBL" id="CAI2364476.1"/>
    </source>
</evidence>
<keyword evidence="5" id="KW-1185">Reference proteome</keyword>
<sequence>MFQILISSFKCVFIFALAYVLYLTYTLVVYPYICWRKYKKYSNVYTTPKFIPLLGDLKGITDDLKQGKVHYYEKIRKAPETKDKDLRLKFEGYHPILLLLSNKAIEEFAKLVPTKIDRVNTGRGLGRLGLGTFLLERSTKRTIMRRKLLTSFLSLNSSSRHIPAMVKYTAEVLKPLKEGEKQDFIEICNVLTFNIFTSVLFGEDMVGLANKVRPYKNTDGTTSMLPLRDIMINVFKAYFIQIFHPLSATMKQVADLNIVNPFKRDHENYLTFMEGIKELYRNCKDETSICKQILKNQKLTESEKIFDLNTFIFAGAETSSHGIVSTLFFMKKYPESFEKLRKEIQDAGISKETLFSEGLTREKIEELDYLTCVVKEGLRIDGPGAESFVYAASQDVELCGVPIPKGFPIKVDLATGHYNEDYWKDPHDFVPERYDDESEFYKQAEKEGKFGLGFSTRPFSHGFRACPGQSFALLEMKVAIIVILTLIDYEVDPELFQKEGVGFGVGGSIPASFKINWR</sequence>
<dbReference type="InterPro" id="IPR050121">
    <property type="entry name" value="Cytochrome_P450_monoxygenase"/>
</dbReference>
<dbReference type="GO" id="GO:0005506">
    <property type="term" value="F:iron ion binding"/>
    <property type="evidence" value="ECO:0007669"/>
    <property type="project" value="InterPro"/>
</dbReference>
<comment type="similarity">
    <text evidence="1">Belongs to the cytochrome P450 family.</text>
</comment>
<feature type="binding site" description="axial binding residue" evidence="2">
    <location>
        <position position="466"/>
    </location>
    <ligand>
        <name>heme</name>
        <dbReference type="ChEBI" id="CHEBI:30413"/>
    </ligand>
    <ligandPart>
        <name>Fe</name>
        <dbReference type="ChEBI" id="CHEBI:18248"/>
    </ligandPart>
</feature>
<protein>
    <recommendedName>
        <fullName evidence="6">Cytochrome P450</fullName>
    </recommendedName>
</protein>
<dbReference type="PANTHER" id="PTHR24305">
    <property type="entry name" value="CYTOCHROME P450"/>
    <property type="match status" value="1"/>
</dbReference>
<dbReference type="InterPro" id="IPR002401">
    <property type="entry name" value="Cyt_P450_E_grp-I"/>
</dbReference>
<evidence type="ECO:0000256" key="1">
    <source>
        <dbReference type="ARBA" id="ARBA00010617"/>
    </source>
</evidence>
<dbReference type="EMBL" id="CAMPGE010005629">
    <property type="protein sequence ID" value="CAI2364476.1"/>
    <property type="molecule type" value="Genomic_DNA"/>
</dbReference>
<organism evidence="4 5">
    <name type="scientific">Euplotes crassus</name>
    <dbReference type="NCBI Taxonomy" id="5936"/>
    <lineage>
        <taxon>Eukaryota</taxon>
        <taxon>Sar</taxon>
        <taxon>Alveolata</taxon>
        <taxon>Ciliophora</taxon>
        <taxon>Intramacronucleata</taxon>
        <taxon>Spirotrichea</taxon>
        <taxon>Hypotrichia</taxon>
        <taxon>Euplotida</taxon>
        <taxon>Euplotidae</taxon>
        <taxon>Moneuplotes</taxon>
    </lineage>
</organism>
<keyword evidence="3" id="KW-1133">Transmembrane helix</keyword>
<evidence type="ECO:0000256" key="3">
    <source>
        <dbReference type="SAM" id="Phobius"/>
    </source>
</evidence>